<accession>A0AAN9KY41</accession>
<evidence type="ECO:0000313" key="2">
    <source>
        <dbReference type="Proteomes" id="UP001367508"/>
    </source>
</evidence>
<evidence type="ECO:0000313" key="1">
    <source>
        <dbReference type="EMBL" id="KAK7324562.1"/>
    </source>
</evidence>
<comment type="caution">
    <text evidence="1">The sequence shown here is derived from an EMBL/GenBank/DDBJ whole genome shotgun (WGS) entry which is preliminary data.</text>
</comment>
<keyword evidence="2" id="KW-1185">Reference proteome</keyword>
<reference evidence="1 2" key="1">
    <citation type="submission" date="2024-01" db="EMBL/GenBank/DDBJ databases">
        <title>The genomes of 5 underutilized Papilionoideae crops provide insights into root nodulation and disease resistanc.</title>
        <authorList>
            <person name="Jiang F."/>
        </authorList>
    </citation>
    <scope>NUCLEOTIDE SEQUENCE [LARGE SCALE GENOMIC DNA]</scope>
    <source>
        <strain evidence="1">LVBAO_FW01</strain>
        <tissue evidence="1">Leaves</tissue>
    </source>
</reference>
<dbReference type="Proteomes" id="UP001367508">
    <property type="component" value="Unassembled WGS sequence"/>
</dbReference>
<gene>
    <name evidence="1" type="ORF">VNO77_28226</name>
</gene>
<dbReference type="EMBL" id="JAYMYQ010000006">
    <property type="protein sequence ID" value="KAK7324562.1"/>
    <property type="molecule type" value="Genomic_DNA"/>
</dbReference>
<proteinExistence type="predicted"/>
<dbReference type="AlphaFoldDB" id="A0AAN9KY41"/>
<sequence>MFLTKKKFLGLSKSITLYASRLSTAYLSTAYERAEGSNAVAEGSSDDGVLKREDMYEVKQEDMSMTNDVARDGPIKAVEEADMVRDSAKESMDGAWMAAQETSHKVRDGDTKDN</sequence>
<protein>
    <submittedName>
        <fullName evidence="1">Uncharacterized protein</fullName>
    </submittedName>
</protein>
<name>A0AAN9KY41_CANGL</name>
<organism evidence="1 2">
    <name type="scientific">Canavalia gladiata</name>
    <name type="common">Sword bean</name>
    <name type="synonym">Dolichos gladiatus</name>
    <dbReference type="NCBI Taxonomy" id="3824"/>
    <lineage>
        <taxon>Eukaryota</taxon>
        <taxon>Viridiplantae</taxon>
        <taxon>Streptophyta</taxon>
        <taxon>Embryophyta</taxon>
        <taxon>Tracheophyta</taxon>
        <taxon>Spermatophyta</taxon>
        <taxon>Magnoliopsida</taxon>
        <taxon>eudicotyledons</taxon>
        <taxon>Gunneridae</taxon>
        <taxon>Pentapetalae</taxon>
        <taxon>rosids</taxon>
        <taxon>fabids</taxon>
        <taxon>Fabales</taxon>
        <taxon>Fabaceae</taxon>
        <taxon>Papilionoideae</taxon>
        <taxon>50 kb inversion clade</taxon>
        <taxon>NPAAA clade</taxon>
        <taxon>indigoferoid/millettioid clade</taxon>
        <taxon>Phaseoleae</taxon>
        <taxon>Canavalia</taxon>
    </lineage>
</organism>